<dbReference type="AlphaFoldDB" id="A0AAV8UE36"/>
<keyword evidence="5" id="KW-0663">Pyridoxal phosphate</keyword>
<accession>A0AAV8UE36</accession>
<keyword evidence="8" id="KW-1185">Reference proteome</keyword>
<dbReference type="InterPro" id="IPR033939">
    <property type="entry name" value="BCAT_family"/>
</dbReference>
<dbReference type="Pfam" id="PF01063">
    <property type="entry name" value="Aminotran_4"/>
    <property type="match status" value="1"/>
</dbReference>
<evidence type="ECO:0000256" key="3">
    <source>
        <dbReference type="ARBA" id="ARBA00022576"/>
    </source>
</evidence>
<dbReference type="InterPro" id="IPR043131">
    <property type="entry name" value="BCAT-like_N"/>
</dbReference>
<gene>
    <name evidence="7" type="ORF">NDN08_000041</name>
</gene>
<dbReference type="PANTHER" id="PTHR42825:SF2">
    <property type="entry name" value="BRANCHED-CHAIN-AMINO-ACID AMINOTRANSFERASE 3, CHLOROPLASTIC-RELATED"/>
    <property type="match status" value="1"/>
</dbReference>
<dbReference type="Gene3D" id="3.30.470.10">
    <property type="match status" value="1"/>
</dbReference>
<keyword evidence="3" id="KW-0032">Aminotransferase</keyword>
<proteinExistence type="inferred from homology"/>
<comment type="cofactor">
    <cofactor evidence="1">
        <name>pyridoxal 5'-phosphate</name>
        <dbReference type="ChEBI" id="CHEBI:597326"/>
    </cofactor>
</comment>
<dbReference type="InterPro" id="IPR036038">
    <property type="entry name" value="Aminotransferase-like"/>
</dbReference>
<evidence type="ECO:0000256" key="1">
    <source>
        <dbReference type="ARBA" id="ARBA00001933"/>
    </source>
</evidence>
<dbReference type="InterPro" id="IPR005786">
    <property type="entry name" value="B_amino_transII"/>
</dbReference>
<evidence type="ECO:0000256" key="6">
    <source>
        <dbReference type="PIRSR" id="PIRSR006468-1"/>
    </source>
</evidence>
<organism evidence="7 8">
    <name type="scientific">Rhodosorus marinus</name>
    <dbReference type="NCBI Taxonomy" id="101924"/>
    <lineage>
        <taxon>Eukaryota</taxon>
        <taxon>Rhodophyta</taxon>
        <taxon>Stylonematophyceae</taxon>
        <taxon>Stylonematales</taxon>
        <taxon>Stylonemataceae</taxon>
        <taxon>Rhodosorus</taxon>
    </lineage>
</organism>
<evidence type="ECO:0000256" key="4">
    <source>
        <dbReference type="ARBA" id="ARBA00022679"/>
    </source>
</evidence>
<comment type="caution">
    <text evidence="7">The sequence shown here is derived from an EMBL/GenBank/DDBJ whole genome shotgun (WGS) entry which is preliminary data.</text>
</comment>
<evidence type="ECO:0008006" key="9">
    <source>
        <dbReference type="Google" id="ProtNLM"/>
    </source>
</evidence>
<dbReference type="CDD" id="cd01557">
    <property type="entry name" value="BCAT_beta_family"/>
    <property type="match status" value="1"/>
</dbReference>
<reference evidence="7 8" key="1">
    <citation type="journal article" date="2023" name="Nat. Commun.">
        <title>Origin of minicircular mitochondrial genomes in red algae.</title>
        <authorList>
            <person name="Lee Y."/>
            <person name="Cho C.H."/>
            <person name="Lee Y.M."/>
            <person name="Park S.I."/>
            <person name="Yang J.H."/>
            <person name="West J.A."/>
            <person name="Bhattacharya D."/>
            <person name="Yoon H.S."/>
        </authorList>
    </citation>
    <scope>NUCLEOTIDE SEQUENCE [LARGE SCALE GENOMIC DNA]</scope>
    <source>
        <strain evidence="7 8">CCMP1338</strain>
        <tissue evidence="7">Whole cell</tissue>
    </source>
</reference>
<keyword evidence="4" id="KW-0808">Transferase</keyword>
<evidence type="ECO:0000313" key="8">
    <source>
        <dbReference type="Proteomes" id="UP001157974"/>
    </source>
</evidence>
<comment type="similarity">
    <text evidence="2">Belongs to the class-IV pyridoxal-phosphate-dependent aminotransferase family.</text>
</comment>
<dbReference type="PANTHER" id="PTHR42825">
    <property type="entry name" value="AMINO ACID AMINOTRANSFERASE"/>
    <property type="match status" value="1"/>
</dbReference>
<evidence type="ECO:0000256" key="2">
    <source>
        <dbReference type="ARBA" id="ARBA00009320"/>
    </source>
</evidence>
<sequence>MLGRLVVRGGVGRRGLSEVAAVERAAREIGSAGLEWDKLGFGYFETNGTVQGEFRGGRLRSLEFVHGFSSQINVAAAALQYGQSCFEGLKAFASKDGGVRLFRPGENSRRLNSSADRLMMPQIDEEIFVEACRMAVHNNIEFVPPYGTNGALYLRPVLFGSSPRIGVSPATEHKFVVIASPVSKYYRGDSKPVRALVMDRYDRAAPLGLGNVKTAANYAADLKPSSHAKKMGYDASLYLDPKEHKHIEEFATSNFAAIKGDRYVTPSSGSILASITNLSIQQLAQRMNLKVERRKIPIEELEEFDEVASLGTAALVSPVSSVVHGEKQYKFGADKTDEEHSPVFKQLHRELIAIQTGQSPDEFRWMTDALRAVS</sequence>
<protein>
    <recommendedName>
        <fullName evidence="9">Branched-chain-amino-acid transaminase</fullName>
    </recommendedName>
</protein>
<dbReference type="GO" id="GO:0004084">
    <property type="term" value="F:branched-chain-amino-acid transaminase activity"/>
    <property type="evidence" value="ECO:0007669"/>
    <property type="project" value="InterPro"/>
</dbReference>
<dbReference type="Proteomes" id="UP001157974">
    <property type="component" value="Unassembled WGS sequence"/>
</dbReference>
<dbReference type="Gene3D" id="3.20.10.10">
    <property type="entry name" value="D-amino Acid Aminotransferase, subunit A, domain 2"/>
    <property type="match status" value="1"/>
</dbReference>
<evidence type="ECO:0000313" key="7">
    <source>
        <dbReference type="EMBL" id="KAJ8900740.1"/>
    </source>
</evidence>
<dbReference type="NCBIfam" id="NF009897">
    <property type="entry name" value="PRK13357.1"/>
    <property type="match status" value="1"/>
</dbReference>
<name>A0AAV8UE36_9RHOD</name>
<dbReference type="NCBIfam" id="TIGR01123">
    <property type="entry name" value="ilvE_II"/>
    <property type="match status" value="1"/>
</dbReference>
<dbReference type="PIRSF" id="PIRSF006468">
    <property type="entry name" value="BCAT1"/>
    <property type="match status" value="1"/>
</dbReference>
<feature type="modified residue" description="N6-(pyridoxal phosphate)lysine" evidence="6">
    <location>
        <position position="213"/>
    </location>
</feature>
<dbReference type="SUPFAM" id="SSF56752">
    <property type="entry name" value="D-aminoacid aminotransferase-like PLP-dependent enzymes"/>
    <property type="match status" value="1"/>
</dbReference>
<dbReference type="InterPro" id="IPR001544">
    <property type="entry name" value="Aminotrans_IV"/>
</dbReference>
<evidence type="ECO:0000256" key="5">
    <source>
        <dbReference type="ARBA" id="ARBA00022898"/>
    </source>
</evidence>
<dbReference type="EMBL" id="JAMWBK010000013">
    <property type="protein sequence ID" value="KAJ8900740.1"/>
    <property type="molecule type" value="Genomic_DNA"/>
</dbReference>
<dbReference type="GO" id="GO:0009081">
    <property type="term" value="P:branched-chain amino acid metabolic process"/>
    <property type="evidence" value="ECO:0007669"/>
    <property type="project" value="InterPro"/>
</dbReference>
<dbReference type="InterPro" id="IPR043132">
    <property type="entry name" value="BCAT-like_C"/>
</dbReference>